<dbReference type="Proteomes" id="UP000288388">
    <property type="component" value="Unassembled WGS sequence"/>
</dbReference>
<name>A0A2N8PUI3_ENTAV</name>
<dbReference type="PROSITE" id="PS51186">
    <property type="entry name" value="GNAT"/>
    <property type="match status" value="1"/>
</dbReference>
<gene>
    <name evidence="2" type="ORF">EK398_20065</name>
</gene>
<keyword evidence="2" id="KW-0808">Transferase</keyword>
<reference evidence="2 3" key="1">
    <citation type="submission" date="2018-12" db="EMBL/GenBank/DDBJ databases">
        <title>A novel vanA-carrying plasmid in a clinical isolate of Enterococcus avium.</title>
        <authorList>
            <person name="Bernasconi O.J."/>
            <person name="Luzzaro F."/>
            <person name="Endimiani A."/>
        </authorList>
    </citation>
    <scope>NUCLEOTIDE SEQUENCE [LARGE SCALE GENOMIC DNA]</scope>
    <source>
        <strain evidence="2 3">LC0559/18</strain>
    </source>
</reference>
<dbReference type="SUPFAM" id="SSF55729">
    <property type="entry name" value="Acyl-CoA N-acyltransferases (Nat)"/>
    <property type="match status" value="1"/>
</dbReference>
<organism evidence="2 3">
    <name type="scientific">Enterococcus avium</name>
    <name type="common">Streptococcus avium</name>
    <dbReference type="NCBI Taxonomy" id="33945"/>
    <lineage>
        <taxon>Bacteria</taxon>
        <taxon>Bacillati</taxon>
        <taxon>Bacillota</taxon>
        <taxon>Bacilli</taxon>
        <taxon>Lactobacillales</taxon>
        <taxon>Enterococcaceae</taxon>
        <taxon>Enterococcus</taxon>
    </lineage>
</organism>
<evidence type="ECO:0000259" key="1">
    <source>
        <dbReference type="PROSITE" id="PS51186"/>
    </source>
</evidence>
<dbReference type="EMBL" id="RYZS01000002">
    <property type="protein sequence ID" value="RVU92782.1"/>
    <property type="molecule type" value="Genomic_DNA"/>
</dbReference>
<dbReference type="Pfam" id="PF13302">
    <property type="entry name" value="Acetyltransf_3"/>
    <property type="match status" value="1"/>
</dbReference>
<dbReference type="PANTHER" id="PTHR39173:SF1">
    <property type="entry name" value="ACETYLTRANSFERASE"/>
    <property type="match status" value="1"/>
</dbReference>
<dbReference type="PANTHER" id="PTHR39173">
    <property type="entry name" value="ACETYLTRANSFERASE"/>
    <property type="match status" value="1"/>
</dbReference>
<accession>A0A2N8PUI3</accession>
<comment type="caution">
    <text evidence="2">The sequence shown here is derived from an EMBL/GenBank/DDBJ whole genome shotgun (WGS) entry which is preliminary data.</text>
</comment>
<dbReference type="AlphaFoldDB" id="A0A2N8PUI3"/>
<evidence type="ECO:0000313" key="3">
    <source>
        <dbReference type="Proteomes" id="UP000288388"/>
    </source>
</evidence>
<dbReference type="InterPro" id="IPR016181">
    <property type="entry name" value="Acyl_CoA_acyltransferase"/>
</dbReference>
<sequence length="175" mass="19936">MEKIKLIQPQKEHEAAIQKYVEEHFSVGEDSLHGSSLLTEMESYSAWLTHLAKQSDKATVTSDWVVSTTLIAIRENDQKIIGTIDIRHELNEFLREFGGHIGFGVRPTERGKGYATEILRLGLKYCEILGLEKVMIACYKENTPSAKTIRKNGGVLEREFIHDDGKEIQVYWSNL</sequence>
<dbReference type="Gene3D" id="3.40.630.30">
    <property type="match status" value="1"/>
</dbReference>
<dbReference type="GO" id="GO:0016747">
    <property type="term" value="F:acyltransferase activity, transferring groups other than amino-acyl groups"/>
    <property type="evidence" value="ECO:0007669"/>
    <property type="project" value="InterPro"/>
</dbReference>
<dbReference type="RefSeq" id="WP_102873326.1">
    <property type="nucleotide sequence ID" value="NZ_JAQCOW010000019.1"/>
</dbReference>
<feature type="domain" description="N-acetyltransferase" evidence="1">
    <location>
        <begin position="11"/>
        <end position="175"/>
    </location>
</feature>
<dbReference type="CDD" id="cd04301">
    <property type="entry name" value="NAT_SF"/>
    <property type="match status" value="1"/>
</dbReference>
<proteinExistence type="predicted"/>
<dbReference type="InterPro" id="IPR000182">
    <property type="entry name" value="GNAT_dom"/>
</dbReference>
<evidence type="ECO:0000313" key="2">
    <source>
        <dbReference type="EMBL" id="RVU92782.1"/>
    </source>
</evidence>
<protein>
    <submittedName>
        <fullName evidence="2">GNAT family N-acetyltransferase</fullName>
    </submittedName>
</protein>